<feature type="domain" description="Lipid/polyisoprenoid-binding YceI-like" evidence="2">
    <location>
        <begin position="2"/>
        <end position="155"/>
    </location>
</feature>
<dbReference type="SUPFAM" id="SSF101874">
    <property type="entry name" value="YceI-like"/>
    <property type="match status" value="1"/>
</dbReference>
<proteinExistence type="inferred from homology"/>
<dbReference type="Proteomes" id="UP000192591">
    <property type="component" value="Unassembled WGS sequence"/>
</dbReference>
<reference evidence="3 4" key="1">
    <citation type="submission" date="2017-02" db="EMBL/GenBank/DDBJ databases">
        <title>Draft genome of Saccharomonospora sp. 154.</title>
        <authorList>
            <person name="Alonso-Carmona G.S."/>
            <person name="De La Haba R."/>
            <person name="Vera-Gargallo B."/>
            <person name="Sandoval-Trujillo A.H."/>
            <person name="Ramirez-Duran N."/>
            <person name="Ventosa A."/>
        </authorList>
    </citation>
    <scope>NUCLEOTIDE SEQUENCE [LARGE SCALE GENOMIC DNA]</scope>
    <source>
        <strain evidence="3 4">LRS4.154</strain>
    </source>
</reference>
<evidence type="ECO:0000313" key="4">
    <source>
        <dbReference type="Proteomes" id="UP000192591"/>
    </source>
</evidence>
<keyword evidence="4" id="KW-1185">Reference proteome</keyword>
<dbReference type="EMBL" id="MWIH01000002">
    <property type="protein sequence ID" value="OQO95101.1"/>
    <property type="molecule type" value="Genomic_DNA"/>
</dbReference>
<evidence type="ECO:0000259" key="2">
    <source>
        <dbReference type="SMART" id="SM00867"/>
    </source>
</evidence>
<gene>
    <name evidence="3" type="ORF">B1813_00190</name>
</gene>
<organism evidence="3 4">
    <name type="scientific">Saccharomonospora piscinae</name>
    <dbReference type="NCBI Taxonomy" id="687388"/>
    <lineage>
        <taxon>Bacteria</taxon>
        <taxon>Bacillati</taxon>
        <taxon>Actinomycetota</taxon>
        <taxon>Actinomycetes</taxon>
        <taxon>Pseudonocardiales</taxon>
        <taxon>Pseudonocardiaceae</taxon>
        <taxon>Saccharomonospora</taxon>
    </lineage>
</organism>
<sequence length="160" mass="17328">MDAEKSTLDFTTTHLFGLAPVRGTFALREGVVRVGEPAESSTVSATIAADSFTTSSSARDKVVASKQYLDAARHPDIAYAADGVERDESGWVLRGALTVRGRTESLPVRVDAVGARDERLELRGSAEVDRYAWGVTAMKGMTGRRLRFTLSLVAVREPQQ</sequence>
<dbReference type="Pfam" id="PF04264">
    <property type="entry name" value="YceI"/>
    <property type="match status" value="1"/>
</dbReference>
<dbReference type="Gene3D" id="2.40.128.110">
    <property type="entry name" value="Lipid/polyisoprenoid-binding, YceI-like"/>
    <property type="match status" value="1"/>
</dbReference>
<evidence type="ECO:0000256" key="1">
    <source>
        <dbReference type="ARBA" id="ARBA00008812"/>
    </source>
</evidence>
<dbReference type="InterPro" id="IPR007372">
    <property type="entry name" value="Lipid/polyisoprenoid-bd_YceI"/>
</dbReference>
<dbReference type="InterPro" id="IPR036761">
    <property type="entry name" value="TTHA0802/YceI-like_sf"/>
</dbReference>
<accession>A0A1V9ADD7</accession>
<dbReference type="STRING" id="1962155.B1813_00190"/>
<dbReference type="PANTHER" id="PTHR34406:SF1">
    <property type="entry name" value="PROTEIN YCEI"/>
    <property type="match status" value="1"/>
</dbReference>
<dbReference type="AlphaFoldDB" id="A0A1V9ADD7"/>
<comment type="similarity">
    <text evidence="1">Belongs to the UPF0312 family.</text>
</comment>
<dbReference type="PANTHER" id="PTHR34406">
    <property type="entry name" value="PROTEIN YCEI"/>
    <property type="match status" value="1"/>
</dbReference>
<evidence type="ECO:0000313" key="3">
    <source>
        <dbReference type="EMBL" id="OQO95101.1"/>
    </source>
</evidence>
<protein>
    <recommendedName>
        <fullName evidence="2">Lipid/polyisoprenoid-binding YceI-like domain-containing protein</fullName>
    </recommendedName>
</protein>
<name>A0A1V9ADD7_SACPI</name>
<comment type="caution">
    <text evidence="3">The sequence shown here is derived from an EMBL/GenBank/DDBJ whole genome shotgun (WGS) entry which is preliminary data.</text>
</comment>
<dbReference type="SMART" id="SM00867">
    <property type="entry name" value="YceI"/>
    <property type="match status" value="1"/>
</dbReference>